<proteinExistence type="predicted"/>
<evidence type="ECO:0008006" key="3">
    <source>
        <dbReference type="Google" id="ProtNLM"/>
    </source>
</evidence>
<organism evidence="1 2">
    <name type="scientific">Candidatus Marimicrobium litorale</name>
    <dbReference type="NCBI Taxonomy" id="2518991"/>
    <lineage>
        <taxon>Bacteria</taxon>
        <taxon>Pseudomonadati</taxon>
        <taxon>Pseudomonadota</taxon>
        <taxon>Gammaproteobacteria</taxon>
        <taxon>Cellvibrionales</taxon>
        <taxon>Halieaceae</taxon>
        <taxon>Marimicrobium</taxon>
    </lineage>
</organism>
<accession>A0ABT3TAK7</accession>
<name>A0ABT3TAK7_9GAMM</name>
<dbReference type="EMBL" id="SHNO01000001">
    <property type="protein sequence ID" value="MCX2978856.1"/>
    <property type="molecule type" value="Genomic_DNA"/>
</dbReference>
<protein>
    <recommendedName>
        <fullName evidence="3">Methyltransferase domain-containing protein</fullName>
    </recommendedName>
</protein>
<comment type="caution">
    <text evidence="1">The sequence shown here is derived from an EMBL/GenBank/DDBJ whole genome shotgun (WGS) entry which is preliminary data.</text>
</comment>
<dbReference type="SUPFAM" id="SSF53335">
    <property type="entry name" value="S-adenosyl-L-methionine-dependent methyltransferases"/>
    <property type="match status" value="1"/>
</dbReference>
<evidence type="ECO:0000313" key="2">
    <source>
        <dbReference type="Proteomes" id="UP001143304"/>
    </source>
</evidence>
<reference evidence="1" key="1">
    <citation type="submission" date="2019-02" db="EMBL/GenBank/DDBJ databases">
        <authorList>
            <person name="Li S.-H."/>
        </authorList>
    </citation>
    <scope>NUCLEOTIDE SEQUENCE</scope>
    <source>
        <strain evidence="1">IMCC11814</strain>
    </source>
</reference>
<dbReference type="InterPro" id="IPR029063">
    <property type="entry name" value="SAM-dependent_MTases_sf"/>
</dbReference>
<dbReference type="Gene3D" id="3.40.50.150">
    <property type="entry name" value="Vaccinia Virus protein VP39"/>
    <property type="match status" value="1"/>
</dbReference>
<dbReference type="RefSeq" id="WP_279250548.1">
    <property type="nucleotide sequence ID" value="NZ_SHNO01000001.1"/>
</dbReference>
<sequence length="246" mass="28638">MNTKNDTDHSFSQKAMRLIAKTGFSRLARLMRRSHPEWNPRRWSNQELRRFGALFCGDLINVSGWNDEDKQGDVYANYFPNKGSYSISNFGGVRGASDGGREVSLDLSLPPDGEFSSRYDVVFNHTTLEHVFDVSTAFDVLCDLTRDIVILVVPFMQIEHWAKDSYRDYHRFTEFGIISYFEERGFRVLYISSNHNPVFPIYFFCVASRQPERWGGKFPTGELVWQKYSDNGDYKRSTGQHYKIME</sequence>
<dbReference type="Proteomes" id="UP001143304">
    <property type="component" value="Unassembled WGS sequence"/>
</dbReference>
<evidence type="ECO:0000313" key="1">
    <source>
        <dbReference type="EMBL" id="MCX2978856.1"/>
    </source>
</evidence>
<keyword evidence="2" id="KW-1185">Reference proteome</keyword>
<gene>
    <name evidence="1" type="ORF">EYC82_15960</name>
</gene>